<dbReference type="PIRSF" id="PIRSF006157">
    <property type="entry name" value="Doxgns_DODA"/>
    <property type="match status" value="1"/>
</dbReference>
<dbReference type="PANTHER" id="PTHR30096">
    <property type="entry name" value="4,5-DOPA DIOXYGENASE EXTRADIOL-LIKE PROTEIN"/>
    <property type="match status" value="1"/>
</dbReference>
<comment type="cofactor">
    <cofactor evidence="1">
        <name>Zn(2+)</name>
        <dbReference type="ChEBI" id="CHEBI:29105"/>
    </cofactor>
</comment>
<evidence type="ECO:0000256" key="4">
    <source>
        <dbReference type="ARBA" id="ARBA00022833"/>
    </source>
</evidence>
<dbReference type="GO" id="GO:0008198">
    <property type="term" value="F:ferrous iron binding"/>
    <property type="evidence" value="ECO:0007669"/>
    <property type="project" value="InterPro"/>
</dbReference>
<dbReference type="SUPFAM" id="SSF53213">
    <property type="entry name" value="LigB-like"/>
    <property type="match status" value="1"/>
</dbReference>
<evidence type="ECO:0000256" key="5">
    <source>
        <dbReference type="ARBA" id="ARBA00023002"/>
    </source>
</evidence>
<keyword evidence="5" id="KW-0560">Oxidoreductase</keyword>
<dbReference type="InterPro" id="IPR004183">
    <property type="entry name" value="Xdiol_dOase_suB"/>
</dbReference>
<gene>
    <name evidence="8" type="ORF">ENX03_04090</name>
</gene>
<keyword evidence="4" id="KW-0862">Zinc</keyword>
<dbReference type="CDD" id="cd07363">
    <property type="entry name" value="45_DOPA_Dioxygenase"/>
    <property type="match status" value="1"/>
</dbReference>
<proteinExistence type="inferred from homology"/>
<dbReference type="PANTHER" id="PTHR30096:SF0">
    <property type="entry name" value="4,5-DOPA DIOXYGENASE EXTRADIOL-LIKE PROTEIN"/>
    <property type="match status" value="1"/>
</dbReference>
<dbReference type="InterPro" id="IPR014436">
    <property type="entry name" value="Extradiol_dOase_DODA"/>
</dbReference>
<dbReference type="AlphaFoldDB" id="A0A7C3LU82"/>
<evidence type="ECO:0000256" key="2">
    <source>
        <dbReference type="ARBA" id="ARBA00007581"/>
    </source>
</evidence>
<dbReference type="Pfam" id="PF02900">
    <property type="entry name" value="LigB"/>
    <property type="match status" value="1"/>
</dbReference>
<dbReference type="GO" id="GO:0016702">
    <property type="term" value="F:oxidoreductase activity, acting on single donors with incorporation of molecular oxygen, incorporation of two atoms of oxygen"/>
    <property type="evidence" value="ECO:0007669"/>
    <property type="project" value="UniProtKB-ARBA"/>
</dbReference>
<evidence type="ECO:0000256" key="6">
    <source>
        <dbReference type="SAM" id="MobiDB-lite"/>
    </source>
</evidence>
<comment type="caution">
    <text evidence="8">The sequence shown here is derived from an EMBL/GenBank/DDBJ whole genome shotgun (WGS) entry which is preliminary data.</text>
</comment>
<dbReference type="EMBL" id="DTMM01000082">
    <property type="protein sequence ID" value="HFT93121.1"/>
    <property type="molecule type" value="Genomic_DNA"/>
</dbReference>
<evidence type="ECO:0000259" key="7">
    <source>
        <dbReference type="Pfam" id="PF02900"/>
    </source>
</evidence>
<evidence type="ECO:0000256" key="3">
    <source>
        <dbReference type="ARBA" id="ARBA00022723"/>
    </source>
</evidence>
<reference evidence="8" key="1">
    <citation type="journal article" date="2020" name="mSystems">
        <title>Genome- and Community-Level Interaction Insights into Carbon Utilization and Element Cycling Functions of Hydrothermarchaeota in Hydrothermal Sediment.</title>
        <authorList>
            <person name="Zhou Z."/>
            <person name="Liu Y."/>
            <person name="Xu W."/>
            <person name="Pan J."/>
            <person name="Luo Z.H."/>
            <person name="Li M."/>
        </authorList>
    </citation>
    <scope>NUCLEOTIDE SEQUENCE [LARGE SCALE GENOMIC DNA]</scope>
    <source>
        <strain evidence="8">SpSt-902</strain>
    </source>
</reference>
<keyword evidence="8" id="KW-0223">Dioxygenase</keyword>
<sequence>MRIRKEHQMEIPGRFSALFLSHGAPDILLGDSPLARFLKSLGSLLETPDRIILVSAHWQTALPTLGSADSFSTIHDFMGFPEELYRIRYPATGEPLEARQLQEKLKNAGIPCQLDPERGLDHGAWVPLIAIYPDASVPVIPVSLPMGYSPDDLMQLGTFLRESYPEKTLLIASGGSTHNLQAYRPGRSPYPEIEAFDAWLRKNLIEKKSRTLLDFRTNAPSPRFNHPTEEHFLPIFVAMGFGYDTTGPIQLHEEISGGSLSLASYGFPRQPLSDHNGDLSGSGAAGSSPKDTSRV</sequence>
<feature type="region of interest" description="Disordered" evidence="6">
    <location>
        <begin position="271"/>
        <end position="295"/>
    </location>
</feature>
<protein>
    <submittedName>
        <fullName evidence="8">Dioxygenase</fullName>
    </submittedName>
</protein>
<name>A0A7C3LU82_9BACT</name>
<comment type="similarity">
    <text evidence="2">Belongs to the DODA-type extradiol aromatic ring-opening dioxygenase family.</text>
</comment>
<dbReference type="GO" id="GO:0008270">
    <property type="term" value="F:zinc ion binding"/>
    <property type="evidence" value="ECO:0007669"/>
    <property type="project" value="InterPro"/>
</dbReference>
<keyword evidence="3" id="KW-0479">Metal-binding</keyword>
<feature type="domain" description="Extradiol ring-cleavage dioxygenase class III enzyme subunit B" evidence="7">
    <location>
        <begin position="47"/>
        <end position="244"/>
    </location>
</feature>
<evidence type="ECO:0000313" key="8">
    <source>
        <dbReference type="EMBL" id="HFT93121.1"/>
    </source>
</evidence>
<evidence type="ECO:0000256" key="1">
    <source>
        <dbReference type="ARBA" id="ARBA00001947"/>
    </source>
</evidence>
<dbReference type="Gene3D" id="3.40.830.10">
    <property type="entry name" value="LigB-like"/>
    <property type="match status" value="1"/>
</dbReference>
<accession>A0A7C3LU82</accession>
<organism evidence="8">
    <name type="scientific">Leptospirillum ferriphilum</name>
    <dbReference type="NCBI Taxonomy" id="178606"/>
    <lineage>
        <taxon>Bacteria</taxon>
        <taxon>Pseudomonadati</taxon>
        <taxon>Nitrospirota</taxon>
        <taxon>Nitrospiria</taxon>
        <taxon>Nitrospirales</taxon>
        <taxon>Nitrospiraceae</taxon>
        <taxon>Leptospirillum</taxon>
    </lineage>
</organism>